<sequence>MENTYMTNYVRLCYVAQFENRQLLEELLYRQTSPNEVCRKVFEDIRHDYRGIRNYFKEGDADLIRECSSINSFAKLHQRLIYLLLRNLHLVNPPTNGWCDGPLQEILTNTIGDCVDLIHRKYNLILHSGKNSFTDEETRELFSIFKNIARTFENFLHKNDLVLTYVKLESCCVDNKMRCNYSEHLHLLENGLKERNGPRCHPGIVGTDALQLSQEVTNYMRVIYAIQVVVVNDLRKFIATLLPPERFKNEILKDQDFLRNLPNYVKIRINQCHQKGYSDFSLSLMKRIITNRYLRIENLCLNIDAILKERNRIIFRGNTHLTDKEMIESFRNLKQIAKDLDMLKLQMNLPFENLVATLKYYRTCCMDEQIYNWYHESLIDLAEKEQQFGTSRHFPNQERTTRFWYLPDLSAKKLLETTPIDPGSQYVLIGYAFEEKFSQILQELLSHVVPHCLLFTKIFCAHHSEYFSAEEYLLFLESQKNGYLDFDTMLLSCVMLCLKKTKDTPFLQKIRETKHELLKKEKKELTENETKQYFSFFKDVATSVEKILFKPEGHFVSLFEKLENLLMKGEQMKVLFACLNDKAQKQQKPNWTEKKSVVQTSSLLDSKEFYELMKHGVYISYENRLYFGGPCNAGKTSLACILTGDEVPDTWLSTNGLQFYFGQNGIHLKDKKMIPIRKGMNCHTVHSKVISAIHDKQKKDLTPNPKANSDENKEVNRVESTETVPTGYEVEESSSKTKYEDDCEKDEKVNLKKTFKEKFDTDESQRSKHTTKITEPKSSIEHVKHRLEKTELKLAQTPTTKDDENEESDSSAAKKPKLSLISKVENTQTKKIKEKVNPNPEFLKTQISKSSSSSKTLNVIQDETLRKSILDEIRNGEYNLEIAPSDLVDFGGQKAFDMTHQLFILQEGTVLLLFDGSKDLEEPPCRSIILIFHQQIFYCIGLIQSHHTVQKKLECAEYNLSLLIVTAIRFIYRLVAECFTPYDLSRNKDDNEIDKLKDKLVEIAFSQKSWGKEMPLIWVPLENQLVDLKLKGTSILRMEEIQKLNRLNEDLMMDDENLIFFLRTQHALGKLIFFDKDELAEFVIIEPSVLVNALRSFVTDEIFFPQQDRECYNILKKLEREGMLKKVDLMKLWNQDEFQAIFQNQDYKDFLVKILLHLDVLVEPLLDNHDVSFSEEYYIVTNMVQSRFDNDYVETYLNRSRSICMSYVFKLNMAPSNVLFRVIAAAVGIFPLKEYRGQKMIFEDIATFVFDEKNEFSIIKEGNKIIVYFTHANSTRKIQPSKVASVQEWLTTVIISIIEFYQLNSRGVDALHKTNFGKPFELEYGAACQRPCFVNEEEIMRSKAGMWKCRHDLLHEVDYLWYWDSKKFQENIEINVTKEIKLSSTVLIKTPTQELLRKLSFELGTNGTRLGLSLGINSSVIENNIIVNKYNVFEKTQKILHCWEMLGESVTVEVLVKALENIGSRGLETIAKYYSHKPVKRCRSKSVPFLLSTKEDLTDEKDWFFKLKISCDKYDMHLIIDRNLQTKYRSLSETVNKTVISQQKRGTKRKRQDIEDSSTSSEECHDSSINEDISTEGLKSMKPNQSVFEQIYKQTNCKKRSIISVEDLYENQDLLYRFILARNLCPSDVLYILRKAMDYQLHVISKAFSWYFLRSAIKQTNLSEFFSRVNDIWPGFFCRCKKDKKGHSAICSKEPVIVIDADEYLVDLQEEINGIPVRQSAYYLKTENTEDKSDTFIEESSIPTNIPTISGENAQRLFLQHTKLTLVYISITEPGCVQLGCQAKGIIPMGEEHLPVVICSINTKVLHGHVSFLTKMHVGSRIGVIKKTACGTAWRTSLGTLGGFVKRRGRKAFLTCSHVIYDKSTLLSRDKRDKYKEEIKVQCYFNNNAQFFDCGIVIDDVFEYENSGRTSVDAAVVLLDSNVSEIDENEIIQITDSGQNRWLQPKFLGMESPYLDENYKTHEIPKGVMKARLVGAKSGYIERNVIYEHYDAIKANFKNTKNIQGVIVKWEDVAEQFEKLKIMNPKPILVATDAHFQTKLIPKLGEEEENNPRFVRFYHQLLMENLPFEKGDSGTCIYIVDDQSHTKDTKEANSTGCIGMAIADVIDSKGKKKVIVTPMEAILEALRLI</sequence>
<keyword evidence="4" id="KW-1185">Reference proteome</keyword>
<feature type="compositionally biased region" description="Basic and acidic residues" evidence="1">
    <location>
        <begin position="733"/>
        <end position="743"/>
    </location>
</feature>
<dbReference type="OrthoDB" id="5962960at2759"/>
<dbReference type="GO" id="GO:0007165">
    <property type="term" value="P:signal transduction"/>
    <property type="evidence" value="ECO:0007669"/>
    <property type="project" value="InterPro"/>
</dbReference>
<dbReference type="InterPro" id="IPR011029">
    <property type="entry name" value="DEATH-like_dom_sf"/>
</dbReference>
<dbReference type="InterPro" id="IPR000488">
    <property type="entry name" value="Death_dom"/>
</dbReference>
<proteinExistence type="predicted"/>
<accession>A0A6J8AEK2</accession>
<organism evidence="3 4">
    <name type="scientific">Mytilus coruscus</name>
    <name type="common">Sea mussel</name>
    <dbReference type="NCBI Taxonomy" id="42192"/>
    <lineage>
        <taxon>Eukaryota</taxon>
        <taxon>Metazoa</taxon>
        <taxon>Spiralia</taxon>
        <taxon>Lophotrochozoa</taxon>
        <taxon>Mollusca</taxon>
        <taxon>Bivalvia</taxon>
        <taxon>Autobranchia</taxon>
        <taxon>Pteriomorphia</taxon>
        <taxon>Mytilida</taxon>
        <taxon>Mytiloidea</taxon>
        <taxon>Mytilidae</taxon>
        <taxon>Mytilinae</taxon>
        <taxon>Mytilus</taxon>
    </lineage>
</organism>
<feature type="region of interest" description="Disordered" evidence="1">
    <location>
        <begin position="693"/>
        <end position="743"/>
    </location>
</feature>
<feature type="domain" description="Death" evidence="2">
    <location>
        <begin position="1392"/>
        <end position="1463"/>
    </location>
</feature>
<name>A0A6J8AEK2_MYTCO</name>
<evidence type="ECO:0000313" key="3">
    <source>
        <dbReference type="EMBL" id="CAC5366263.1"/>
    </source>
</evidence>
<dbReference type="CDD" id="cd01670">
    <property type="entry name" value="Death"/>
    <property type="match status" value="1"/>
</dbReference>
<dbReference type="EMBL" id="CACVKT020001221">
    <property type="protein sequence ID" value="CAC5366263.1"/>
    <property type="molecule type" value="Genomic_DNA"/>
</dbReference>
<feature type="region of interest" description="Disordered" evidence="1">
    <location>
        <begin position="1541"/>
        <end position="1569"/>
    </location>
</feature>
<feature type="region of interest" description="Disordered" evidence="1">
    <location>
        <begin position="759"/>
        <end position="820"/>
    </location>
</feature>
<protein>
    <recommendedName>
        <fullName evidence="2">Death domain-containing protein</fullName>
    </recommendedName>
</protein>
<feature type="compositionally biased region" description="Basic and acidic residues" evidence="1">
    <location>
        <begin position="708"/>
        <end position="720"/>
    </location>
</feature>
<dbReference type="Proteomes" id="UP000507470">
    <property type="component" value="Unassembled WGS sequence"/>
</dbReference>
<gene>
    <name evidence="3" type="ORF">MCOR_6633</name>
</gene>
<dbReference type="Gene3D" id="1.10.533.10">
    <property type="entry name" value="Death Domain, Fas"/>
    <property type="match status" value="1"/>
</dbReference>
<reference evidence="3 4" key="1">
    <citation type="submission" date="2020-06" db="EMBL/GenBank/DDBJ databases">
        <authorList>
            <person name="Li R."/>
            <person name="Bekaert M."/>
        </authorList>
    </citation>
    <scope>NUCLEOTIDE SEQUENCE [LARGE SCALE GENOMIC DNA]</scope>
    <source>
        <strain evidence="4">wild</strain>
    </source>
</reference>
<evidence type="ECO:0000256" key="1">
    <source>
        <dbReference type="SAM" id="MobiDB-lite"/>
    </source>
</evidence>
<evidence type="ECO:0000313" key="4">
    <source>
        <dbReference type="Proteomes" id="UP000507470"/>
    </source>
</evidence>
<dbReference type="PROSITE" id="PS50017">
    <property type="entry name" value="DEATH_DOMAIN"/>
    <property type="match status" value="1"/>
</dbReference>
<evidence type="ECO:0000259" key="2">
    <source>
        <dbReference type="PROSITE" id="PS50017"/>
    </source>
</evidence>
<feature type="compositionally biased region" description="Basic and acidic residues" evidence="1">
    <location>
        <begin position="759"/>
        <end position="792"/>
    </location>
</feature>